<organism evidence="1 2">
    <name type="scientific">Batillaria attramentaria</name>
    <dbReference type="NCBI Taxonomy" id="370345"/>
    <lineage>
        <taxon>Eukaryota</taxon>
        <taxon>Metazoa</taxon>
        <taxon>Spiralia</taxon>
        <taxon>Lophotrochozoa</taxon>
        <taxon>Mollusca</taxon>
        <taxon>Gastropoda</taxon>
        <taxon>Caenogastropoda</taxon>
        <taxon>Sorbeoconcha</taxon>
        <taxon>Cerithioidea</taxon>
        <taxon>Batillariidae</taxon>
        <taxon>Batillaria</taxon>
    </lineage>
</organism>
<accession>A0ABD0JZQ4</accession>
<comment type="caution">
    <text evidence="1">The sequence shown here is derived from an EMBL/GenBank/DDBJ whole genome shotgun (WGS) entry which is preliminary data.</text>
</comment>
<keyword evidence="2" id="KW-1185">Reference proteome</keyword>
<reference evidence="1 2" key="1">
    <citation type="journal article" date="2023" name="Sci. Data">
        <title>Genome assembly of the Korean intertidal mud-creeper Batillaria attramentaria.</title>
        <authorList>
            <person name="Patra A.K."/>
            <person name="Ho P.T."/>
            <person name="Jun S."/>
            <person name="Lee S.J."/>
            <person name="Kim Y."/>
            <person name="Won Y.J."/>
        </authorList>
    </citation>
    <scope>NUCLEOTIDE SEQUENCE [LARGE SCALE GENOMIC DNA]</scope>
    <source>
        <strain evidence="1">Wonlab-2016</strain>
    </source>
</reference>
<gene>
    <name evidence="1" type="ORF">BaRGS_00028312</name>
</gene>
<dbReference type="EMBL" id="JACVVK020000282">
    <property type="protein sequence ID" value="KAK7480393.1"/>
    <property type="molecule type" value="Genomic_DNA"/>
</dbReference>
<dbReference type="Proteomes" id="UP001519460">
    <property type="component" value="Unassembled WGS sequence"/>
</dbReference>
<evidence type="ECO:0000313" key="2">
    <source>
        <dbReference type="Proteomes" id="UP001519460"/>
    </source>
</evidence>
<name>A0ABD0JZQ4_9CAEN</name>
<sequence>MAAPVLCEFRPFHAWVMAQQHRPNLAPTVTDIREDLIEKNAHVVFDWDNTLKLYDKQTGRLRSRVSRDFLVHLKRDLGCRLYIISAIRPSRINLSTILTEVERLGLTDVFVDDQEDSDDVDGTENGHKCEVKPNEYAREGNVIICGYDKAETFLRLASFDADKGDKVIFFDDEEVNIENFEAIVPNSKCYLAV</sequence>
<proteinExistence type="predicted"/>
<dbReference type="AlphaFoldDB" id="A0ABD0JZQ4"/>
<evidence type="ECO:0000313" key="1">
    <source>
        <dbReference type="EMBL" id="KAK7480393.1"/>
    </source>
</evidence>
<protein>
    <submittedName>
        <fullName evidence="1">Uncharacterized protein</fullName>
    </submittedName>
</protein>